<dbReference type="EMBL" id="CP041695">
    <property type="protein sequence ID" value="QDP77603.1"/>
    <property type="molecule type" value="Genomic_DNA"/>
</dbReference>
<sequence length="139" mass="15278">MDHSDGMGGNTMARNNPWSVQAIIDRIERERRQTPQAEPATGTTAPIGYAMRGLGSCHTDPGDLTADRAHRAMQVHLACGTDRCRVRRRARDALVATGRMVLDPRATPTSVIPSRSWLAHVRNLFGYGATFFGGRHALR</sequence>
<evidence type="ECO:0000313" key="2">
    <source>
        <dbReference type="Proteomes" id="UP000317039"/>
    </source>
</evidence>
<gene>
    <name evidence="1" type="ORF">FOH10_01415</name>
</gene>
<proteinExistence type="predicted"/>
<evidence type="ECO:0000313" key="1">
    <source>
        <dbReference type="EMBL" id="QDP77603.1"/>
    </source>
</evidence>
<organism evidence="1 2">
    <name type="scientific">Nocardia otitidiscaviarum</name>
    <dbReference type="NCBI Taxonomy" id="1823"/>
    <lineage>
        <taxon>Bacteria</taxon>
        <taxon>Bacillati</taxon>
        <taxon>Actinomycetota</taxon>
        <taxon>Actinomycetes</taxon>
        <taxon>Mycobacteriales</taxon>
        <taxon>Nocardiaceae</taxon>
        <taxon>Nocardia</taxon>
    </lineage>
</organism>
<protein>
    <submittedName>
        <fullName evidence="1">Uncharacterized protein</fullName>
    </submittedName>
</protein>
<accession>A0A516NFB9</accession>
<name>A0A516NFB9_9NOCA</name>
<reference evidence="1 2" key="1">
    <citation type="submission" date="2019-07" db="EMBL/GenBank/DDBJ databases">
        <title>Complete Genome Sequence and Methylome Analysis of Nocardia otitidis-caviarum NEB252.</title>
        <authorList>
            <person name="Fomenkov A."/>
            <person name="Anton B.P."/>
            <person name="Vincze T."/>
            <person name="Roberts R.J."/>
        </authorList>
    </citation>
    <scope>NUCLEOTIDE SEQUENCE [LARGE SCALE GENOMIC DNA]</scope>
    <source>
        <strain evidence="1 2">NEB252</strain>
    </source>
</reference>
<dbReference type="Proteomes" id="UP000317039">
    <property type="component" value="Chromosome"/>
</dbReference>
<dbReference type="AlphaFoldDB" id="A0A516NFB9"/>
<dbReference type="KEGG" id="nod:FOH10_01415"/>